<dbReference type="SUPFAM" id="SSF54593">
    <property type="entry name" value="Glyoxalase/Bleomycin resistance protein/Dihydroxybiphenyl dioxygenase"/>
    <property type="match status" value="1"/>
</dbReference>
<gene>
    <name evidence="1" type="ORF">D1970_15580</name>
</gene>
<evidence type="ECO:0000313" key="2">
    <source>
        <dbReference type="Proteomes" id="UP000265816"/>
    </source>
</evidence>
<dbReference type="EMBL" id="QWVT01000026">
    <property type="protein sequence ID" value="RID83591.1"/>
    <property type="molecule type" value="Genomic_DNA"/>
</dbReference>
<evidence type="ECO:0000313" key="1">
    <source>
        <dbReference type="EMBL" id="RID83591.1"/>
    </source>
</evidence>
<keyword evidence="2" id="KW-1185">Reference proteome</keyword>
<organism evidence="1 2">
    <name type="scientific">Mesobacillus zeae</name>
    <dbReference type="NCBI Taxonomy" id="1917180"/>
    <lineage>
        <taxon>Bacteria</taxon>
        <taxon>Bacillati</taxon>
        <taxon>Bacillota</taxon>
        <taxon>Bacilli</taxon>
        <taxon>Bacillales</taxon>
        <taxon>Bacillaceae</taxon>
        <taxon>Mesobacillus</taxon>
    </lineage>
</organism>
<protein>
    <recommendedName>
        <fullName evidence="3">VOC domain-containing protein</fullName>
    </recommendedName>
</protein>
<evidence type="ECO:0008006" key="3">
    <source>
        <dbReference type="Google" id="ProtNLM"/>
    </source>
</evidence>
<dbReference type="AlphaFoldDB" id="A0A398B1Q4"/>
<accession>A0A398B1Q4</accession>
<dbReference type="RefSeq" id="WP_119113800.1">
    <property type="nucleotide sequence ID" value="NZ_CBCSEO010000025.1"/>
</dbReference>
<name>A0A398B1Q4_9BACI</name>
<dbReference type="Proteomes" id="UP000265816">
    <property type="component" value="Unassembled WGS sequence"/>
</dbReference>
<comment type="caution">
    <text evidence="1">The sequence shown here is derived from an EMBL/GenBank/DDBJ whole genome shotgun (WGS) entry which is preliminary data.</text>
</comment>
<sequence>MLFHYHFWTPYVEETERFYRENGFRVSLRVGRHEGEFKEFNPPLTWDDFHDQNILFRIIEVRKGAVNITFGYGKKITFDHVGFLVTEDRLKEICSRAETMEWGINFGERRTFINTPYGFKIELQTHGDVIDSIQSDETMANLKIATKKDGLARDLALLFNHPVGEVIAVPGGDTMIEEAVIKSFLSPGSSDPNGVKIFSS</sequence>
<dbReference type="Gene3D" id="3.10.180.10">
    <property type="entry name" value="2,3-Dihydroxybiphenyl 1,2-Dioxygenase, domain 1"/>
    <property type="match status" value="1"/>
</dbReference>
<dbReference type="OrthoDB" id="2353168at2"/>
<reference evidence="1 2" key="1">
    <citation type="submission" date="2018-08" db="EMBL/GenBank/DDBJ databases">
        <title>Bacillus jemisoniae sp. nov., Bacillus chryseoplanitiae sp. nov., Bacillus resnikiae sp. nov., and Bacillus frankliniae sp. nov., isolated from Viking spacecraft and associated surfaces.</title>
        <authorList>
            <person name="Seuylemezian A."/>
            <person name="Vaishampayan P."/>
        </authorList>
    </citation>
    <scope>NUCLEOTIDE SEQUENCE [LARGE SCALE GENOMIC DNA]</scope>
    <source>
        <strain evidence="1 2">JJ-247</strain>
    </source>
</reference>
<proteinExistence type="predicted"/>
<dbReference type="InterPro" id="IPR029068">
    <property type="entry name" value="Glyas_Bleomycin-R_OHBP_Dase"/>
</dbReference>